<evidence type="ECO:0000256" key="7">
    <source>
        <dbReference type="HAMAP-Rule" id="MF_00657"/>
    </source>
</evidence>
<dbReference type="InterPro" id="IPR023550">
    <property type="entry name" value="PKHD_hydroxylase"/>
</dbReference>
<evidence type="ECO:0000256" key="1">
    <source>
        <dbReference type="ARBA" id="ARBA00001961"/>
    </source>
</evidence>
<dbReference type="Gene3D" id="4.10.860.20">
    <property type="entry name" value="Rabenosyn, Rab binding domain"/>
    <property type="match status" value="1"/>
</dbReference>
<dbReference type="NCBIfam" id="NF003974">
    <property type="entry name" value="PRK05467.1-3"/>
    <property type="match status" value="1"/>
</dbReference>
<feature type="binding site" evidence="7">
    <location>
        <position position="168"/>
    </location>
    <ligand>
        <name>2-oxoglutarate</name>
        <dbReference type="ChEBI" id="CHEBI:16810"/>
    </ligand>
</feature>
<feature type="binding site" evidence="7">
    <location>
        <position position="96"/>
    </location>
    <ligand>
        <name>Fe cation</name>
        <dbReference type="ChEBI" id="CHEBI:24875"/>
    </ligand>
</feature>
<dbReference type="GO" id="GO:0016706">
    <property type="term" value="F:2-oxoglutarate-dependent dioxygenase activity"/>
    <property type="evidence" value="ECO:0007669"/>
    <property type="project" value="UniProtKB-UniRule"/>
</dbReference>
<feature type="binding site" evidence="7">
    <location>
        <position position="98"/>
    </location>
    <ligand>
        <name>Fe cation</name>
        <dbReference type="ChEBI" id="CHEBI:24875"/>
    </ligand>
</feature>
<evidence type="ECO:0000256" key="2">
    <source>
        <dbReference type="ARBA" id="ARBA00022723"/>
    </source>
</evidence>
<dbReference type="EMBL" id="FOAS01000001">
    <property type="protein sequence ID" value="SEK28478.1"/>
    <property type="molecule type" value="Genomic_DNA"/>
</dbReference>
<name>A0A1H7FR73_9GAMM</name>
<evidence type="ECO:0000313" key="9">
    <source>
        <dbReference type="EMBL" id="SEK28478.1"/>
    </source>
</evidence>
<dbReference type="Gene3D" id="2.60.120.620">
    <property type="entry name" value="q2cbj1_9rhob like domain"/>
    <property type="match status" value="1"/>
</dbReference>
<evidence type="ECO:0000313" key="10">
    <source>
        <dbReference type="Proteomes" id="UP000185766"/>
    </source>
</evidence>
<proteinExistence type="inferred from homology"/>
<keyword evidence="5 7" id="KW-0560">Oxidoreductase</keyword>
<accession>A0A1H7FR73</accession>
<dbReference type="InterPro" id="IPR006620">
    <property type="entry name" value="Pro_4_hyd_alph"/>
</dbReference>
<keyword evidence="3 7" id="KW-0847">Vitamin C</keyword>
<evidence type="ECO:0000256" key="3">
    <source>
        <dbReference type="ARBA" id="ARBA00022896"/>
    </source>
</evidence>
<dbReference type="Proteomes" id="UP000185766">
    <property type="component" value="Unassembled WGS sequence"/>
</dbReference>
<evidence type="ECO:0000256" key="4">
    <source>
        <dbReference type="ARBA" id="ARBA00022964"/>
    </source>
</evidence>
<dbReference type="GO" id="GO:0006974">
    <property type="term" value="P:DNA damage response"/>
    <property type="evidence" value="ECO:0007669"/>
    <property type="project" value="TreeGrafter"/>
</dbReference>
<dbReference type="RefSeq" id="WP_074864361.1">
    <property type="nucleotide sequence ID" value="NZ_FOAS01000001.1"/>
</dbReference>
<dbReference type="PROSITE" id="PS51471">
    <property type="entry name" value="FE2OG_OXY"/>
    <property type="match status" value="1"/>
</dbReference>
<dbReference type="PANTHER" id="PTHR41536:SF1">
    <property type="entry name" value="PKHD-TYPE HYDROXYLASE YBIX"/>
    <property type="match status" value="1"/>
</dbReference>
<keyword evidence="2 7" id="KW-0479">Metal-binding</keyword>
<evidence type="ECO:0000259" key="8">
    <source>
        <dbReference type="PROSITE" id="PS51471"/>
    </source>
</evidence>
<dbReference type="HAMAP" id="MF_00657">
    <property type="entry name" value="Hydroxyl_YbiX"/>
    <property type="match status" value="1"/>
</dbReference>
<dbReference type="InterPro" id="IPR005123">
    <property type="entry name" value="Oxoglu/Fe-dep_dioxygenase_dom"/>
</dbReference>
<dbReference type="NCBIfam" id="NF003975">
    <property type="entry name" value="PRK05467.1-4"/>
    <property type="match status" value="1"/>
</dbReference>
<dbReference type="Pfam" id="PF13640">
    <property type="entry name" value="2OG-FeII_Oxy_3"/>
    <property type="match status" value="1"/>
</dbReference>
<dbReference type="GO" id="GO:0031418">
    <property type="term" value="F:L-ascorbic acid binding"/>
    <property type="evidence" value="ECO:0007669"/>
    <property type="project" value="UniProtKB-KW"/>
</dbReference>
<dbReference type="PANTHER" id="PTHR41536">
    <property type="entry name" value="PKHD-TYPE HYDROXYLASE YBIX"/>
    <property type="match status" value="1"/>
</dbReference>
<keyword evidence="6 7" id="KW-0408">Iron</keyword>
<comment type="cofactor">
    <cofactor evidence="7">
        <name>Fe(2+)</name>
        <dbReference type="ChEBI" id="CHEBI:29033"/>
    </cofactor>
    <text evidence="7">Binds 1 Fe(2+) ion per subunit.</text>
</comment>
<sequence>MLLRIPQVLTLEQVDQCRALLRQANWQDGKATAGPQAARVKNNHQVPADSPEAQQMAALIIQALQNNPLFMSAALPSKILPPKFSCYQNGQAYGAHVDNTVMRIESGEALRADVSATLFLTQPEEYQGGELIIHDSFGEQQIKLAAGDLLIYPSGSLHQVAPVTSGVRLVAFFWIQSLVRSAEQRRTLYELDGLAQQLRGELTAEHAGLTKLSGIYQNLLRQWMDS</sequence>
<dbReference type="SMART" id="SM00702">
    <property type="entry name" value="P4Hc"/>
    <property type="match status" value="1"/>
</dbReference>
<keyword evidence="4 7" id="KW-0223">Dioxygenase</keyword>
<feature type="binding site" evidence="7">
    <location>
        <position position="158"/>
    </location>
    <ligand>
        <name>Fe cation</name>
        <dbReference type="ChEBI" id="CHEBI:24875"/>
    </ligand>
</feature>
<evidence type="ECO:0000256" key="6">
    <source>
        <dbReference type="ARBA" id="ARBA00023004"/>
    </source>
</evidence>
<feature type="domain" description="Fe2OG dioxygenase" evidence="8">
    <location>
        <begin position="78"/>
        <end position="177"/>
    </location>
</feature>
<dbReference type="GO" id="GO:0006879">
    <property type="term" value="P:intracellular iron ion homeostasis"/>
    <property type="evidence" value="ECO:0007669"/>
    <property type="project" value="TreeGrafter"/>
</dbReference>
<dbReference type="AlphaFoldDB" id="A0A1H7FR73"/>
<dbReference type="InterPro" id="IPR044862">
    <property type="entry name" value="Pro_4_hyd_alph_FE2OG_OXY"/>
</dbReference>
<dbReference type="InterPro" id="IPR041097">
    <property type="entry name" value="PKHD_C"/>
</dbReference>
<comment type="cofactor">
    <cofactor evidence="1 7">
        <name>L-ascorbate</name>
        <dbReference type="ChEBI" id="CHEBI:38290"/>
    </cofactor>
</comment>
<reference evidence="9 10" key="1">
    <citation type="submission" date="2016-10" db="EMBL/GenBank/DDBJ databases">
        <authorList>
            <person name="de Groot N.N."/>
        </authorList>
    </citation>
    <scope>NUCLEOTIDE SEQUENCE [LARGE SCALE GENOMIC DNA]</scope>
    <source>
        <strain evidence="9 10">JCM 19513</strain>
    </source>
</reference>
<dbReference type="Pfam" id="PF18331">
    <property type="entry name" value="PKHD_C"/>
    <property type="match status" value="1"/>
</dbReference>
<organism evidence="9 10">
    <name type="scientific">Atopomonas hussainii</name>
    <dbReference type="NCBI Taxonomy" id="1429083"/>
    <lineage>
        <taxon>Bacteria</taxon>
        <taxon>Pseudomonadati</taxon>
        <taxon>Pseudomonadota</taxon>
        <taxon>Gammaproteobacteria</taxon>
        <taxon>Pseudomonadales</taxon>
        <taxon>Pseudomonadaceae</taxon>
        <taxon>Atopomonas</taxon>
    </lineage>
</organism>
<keyword evidence="10" id="KW-1185">Reference proteome</keyword>
<protein>
    <submittedName>
        <fullName evidence="9">PKHD-type hydroxylase</fullName>
    </submittedName>
</protein>
<gene>
    <name evidence="9" type="ORF">SAMN05216214_101304</name>
</gene>
<evidence type="ECO:0000256" key="5">
    <source>
        <dbReference type="ARBA" id="ARBA00023002"/>
    </source>
</evidence>
<dbReference type="GO" id="GO:0005506">
    <property type="term" value="F:iron ion binding"/>
    <property type="evidence" value="ECO:0007669"/>
    <property type="project" value="UniProtKB-UniRule"/>
</dbReference>